<protein>
    <submittedName>
        <fullName evidence="1">Uncharacterized protein</fullName>
    </submittedName>
</protein>
<dbReference type="EMBL" id="BAABME010020660">
    <property type="protein sequence ID" value="GAA0161068.1"/>
    <property type="molecule type" value="Genomic_DNA"/>
</dbReference>
<evidence type="ECO:0000313" key="1">
    <source>
        <dbReference type="EMBL" id="GAA0161068.1"/>
    </source>
</evidence>
<name>A0AAV3QCZ7_LITER</name>
<keyword evidence="2" id="KW-1185">Reference proteome</keyword>
<organism evidence="1 2">
    <name type="scientific">Lithospermum erythrorhizon</name>
    <name type="common">Purple gromwell</name>
    <name type="synonym">Lithospermum officinale var. erythrorhizon</name>
    <dbReference type="NCBI Taxonomy" id="34254"/>
    <lineage>
        <taxon>Eukaryota</taxon>
        <taxon>Viridiplantae</taxon>
        <taxon>Streptophyta</taxon>
        <taxon>Embryophyta</taxon>
        <taxon>Tracheophyta</taxon>
        <taxon>Spermatophyta</taxon>
        <taxon>Magnoliopsida</taxon>
        <taxon>eudicotyledons</taxon>
        <taxon>Gunneridae</taxon>
        <taxon>Pentapetalae</taxon>
        <taxon>asterids</taxon>
        <taxon>lamiids</taxon>
        <taxon>Boraginales</taxon>
        <taxon>Boraginaceae</taxon>
        <taxon>Boraginoideae</taxon>
        <taxon>Lithospermeae</taxon>
        <taxon>Lithospermum</taxon>
    </lineage>
</organism>
<evidence type="ECO:0000313" key="2">
    <source>
        <dbReference type="Proteomes" id="UP001454036"/>
    </source>
</evidence>
<reference evidence="1 2" key="1">
    <citation type="submission" date="2024-01" db="EMBL/GenBank/DDBJ databases">
        <title>The complete chloroplast genome sequence of Lithospermum erythrorhizon: insights into the phylogenetic relationship among Boraginaceae species and the maternal lineages of purple gromwells.</title>
        <authorList>
            <person name="Okada T."/>
            <person name="Watanabe K."/>
        </authorList>
    </citation>
    <scope>NUCLEOTIDE SEQUENCE [LARGE SCALE GENOMIC DNA]</scope>
</reference>
<sequence length="168" mass="19487">MWLLGYGYMYFSYFRFFLPPSLLLYQTILTLTLLSSQASSTSRALADGHTGLSQQTQNLLEKLVRERLKDMALLDQDLRKTHAERNATNQATLATRREREGLRRVYFQHNPWRCSRIGGTVLSDFVLNFQDQDLTLPTLVKEYRQRFPKGWLCNPAPLPPLDQILPVP</sequence>
<proteinExistence type="predicted"/>
<accession>A0AAV3QCZ7</accession>
<gene>
    <name evidence="1" type="ORF">LIER_39159</name>
</gene>
<dbReference type="Proteomes" id="UP001454036">
    <property type="component" value="Unassembled WGS sequence"/>
</dbReference>
<comment type="caution">
    <text evidence="1">The sequence shown here is derived from an EMBL/GenBank/DDBJ whole genome shotgun (WGS) entry which is preliminary data.</text>
</comment>
<dbReference type="AlphaFoldDB" id="A0AAV3QCZ7"/>